<organism evidence="2 3">
    <name type="scientific">Muraenolepis orangiensis</name>
    <name type="common">Patagonian moray cod</name>
    <dbReference type="NCBI Taxonomy" id="630683"/>
    <lineage>
        <taxon>Eukaryota</taxon>
        <taxon>Metazoa</taxon>
        <taxon>Chordata</taxon>
        <taxon>Craniata</taxon>
        <taxon>Vertebrata</taxon>
        <taxon>Euteleostomi</taxon>
        <taxon>Actinopterygii</taxon>
        <taxon>Neopterygii</taxon>
        <taxon>Teleostei</taxon>
        <taxon>Neoteleostei</taxon>
        <taxon>Acanthomorphata</taxon>
        <taxon>Zeiogadaria</taxon>
        <taxon>Gadariae</taxon>
        <taxon>Gadiformes</taxon>
        <taxon>Muraenolepidoidei</taxon>
        <taxon>Muraenolepididae</taxon>
        <taxon>Muraenolepis</taxon>
    </lineage>
</organism>
<evidence type="ECO:0000313" key="2">
    <source>
        <dbReference type="EMBL" id="KAJ3581164.1"/>
    </source>
</evidence>
<sequence length="178" mass="20466">MQVRMMDRLAHAGDGLVSAVVTKCKRLLKCICSCVFLPFSIAVYWIPFPFQMDRLAHAGDGLVSAVVTKCKRQLKCNCSWLFSNVVDWILKRWPGCVPFPWICSKGDKPVILVVLHHTFDPEKNIIPQRMDSSHLFSLNKKLLLLNCLFYNHKLLTCDHNCKEIHKVIDHLSSFISKR</sequence>
<comment type="caution">
    <text evidence="2">The sequence shown here is derived from an EMBL/GenBank/DDBJ whole genome shotgun (WGS) entry which is preliminary data.</text>
</comment>
<name>A0A9Q0D3K2_9TELE</name>
<keyword evidence="1" id="KW-1133">Transmembrane helix</keyword>
<gene>
    <name evidence="2" type="ORF">NHX12_016970</name>
</gene>
<evidence type="ECO:0000256" key="1">
    <source>
        <dbReference type="SAM" id="Phobius"/>
    </source>
</evidence>
<keyword evidence="1" id="KW-0472">Membrane</keyword>
<protein>
    <submittedName>
        <fullName evidence="2">Uncharacterized protein</fullName>
    </submittedName>
</protein>
<proteinExistence type="predicted"/>
<dbReference type="AlphaFoldDB" id="A0A9Q0D3K2"/>
<reference evidence="2" key="1">
    <citation type="submission" date="2022-07" db="EMBL/GenBank/DDBJ databases">
        <title>Chromosome-level genome of Muraenolepis orangiensis.</title>
        <authorList>
            <person name="Kim J."/>
        </authorList>
    </citation>
    <scope>NUCLEOTIDE SEQUENCE</scope>
    <source>
        <strain evidence="2">KU_S4_2022</strain>
        <tissue evidence="2">Muscle</tissue>
    </source>
</reference>
<accession>A0A9Q0D3K2</accession>
<dbReference type="PANTHER" id="PTHR34488">
    <property type="entry name" value="SI:CH211-245H14.1-RELATED"/>
    <property type="match status" value="1"/>
</dbReference>
<keyword evidence="3" id="KW-1185">Reference proteome</keyword>
<keyword evidence="1" id="KW-0812">Transmembrane</keyword>
<evidence type="ECO:0000313" key="3">
    <source>
        <dbReference type="Proteomes" id="UP001148018"/>
    </source>
</evidence>
<dbReference type="OrthoDB" id="8446971at2759"/>
<dbReference type="EMBL" id="JANIIK010003480">
    <property type="protein sequence ID" value="KAJ3581164.1"/>
    <property type="molecule type" value="Genomic_DNA"/>
</dbReference>
<dbReference type="PANTHER" id="PTHR34488:SF1">
    <property type="entry name" value="SI:CH211-245H14.1-RELATED"/>
    <property type="match status" value="1"/>
</dbReference>
<dbReference type="Proteomes" id="UP001148018">
    <property type="component" value="Unassembled WGS sequence"/>
</dbReference>
<feature type="transmembrane region" description="Helical" evidence="1">
    <location>
        <begin position="27"/>
        <end position="46"/>
    </location>
</feature>